<feature type="chain" id="PRO_5040992841" evidence="1">
    <location>
        <begin position="26"/>
        <end position="167"/>
    </location>
</feature>
<accession>A0A9X7VZI6</accession>
<keyword evidence="1" id="KW-0732">Signal</keyword>
<keyword evidence="3" id="KW-1185">Reference proteome</keyword>
<evidence type="ECO:0000313" key="2">
    <source>
        <dbReference type="EMBL" id="QSO47650.1"/>
    </source>
</evidence>
<evidence type="ECO:0000313" key="3">
    <source>
        <dbReference type="Proteomes" id="UP000663505"/>
    </source>
</evidence>
<name>A0A9X7VZI6_9BACL</name>
<dbReference type="RefSeq" id="WP_206656994.1">
    <property type="nucleotide sequence ID" value="NZ_CP071182.1"/>
</dbReference>
<dbReference type="AlphaFoldDB" id="A0A9X7VZI6"/>
<dbReference type="EMBL" id="CP071182">
    <property type="protein sequence ID" value="QSO47650.1"/>
    <property type="molecule type" value="Genomic_DNA"/>
</dbReference>
<feature type="signal peptide" evidence="1">
    <location>
        <begin position="1"/>
        <end position="25"/>
    </location>
</feature>
<dbReference type="Proteomes" id="UP000663505">
    <property type="component" value="Chromosome"/>
</dbReference>
<protein>
    <submittedName>
        <fullName evidence="2">Uncharacterized protein</fullName>
    </submittedName>
</protein>
<reference evidence="2 3" key="1">
    <citation type="submission" date="2021-02" db="EMBL/GenBank/DDBJ databases">
        <title>Alicyclobacillus curvatus sp. nov. and Alicyclobacillus mengziensis sp. nov., two acidophilic bacteria isolated from acid mine drainage.</title>
        <authorList>
            <person name="Huang Y."/>
        </authorList>
    </citation>
    <scope>NUCLEOTIDE SEQUENCE [LARGE SCALE GENOMIC DNA]</scope>
    <source>
        <strain evidence="2 3">S30H14</strain>
    </source>
</reference>
<evidence type="ECO:0000256" key="1">
    <source>
        <dbReference type="SAM" id="SignalP"/>
    </source>
</evidence>
<proteinExistence type="predicted"/>
<dbReference type="KEGG" id="afx:JZ786_00895"/>
<sequence length="167" mass="17636">MKHWMASLSIMAVISAGLVTGCSGAANNSAAVNQSGTASTGNTTAGQTSSIMSNAQMKSVAKQMLDRYVQSHNDKTAAQYQVDINQILIPGLASAVAASAQSGVDYNHPVASSTVNITSTTLIDQYSFRAIAKANIKFKDGKDQNLTYHVMFSLDQSTGQWLIRSIG</sequence>
<organism evidence="2 3">
    <name type="scientific">Alicyclobacillus mengziensis</name>
    <dbReference type="NCBI Taxonomy" id="2931921"/>
    <lineage>
        <taxon>Bacteria</taxon>
        <taxon>Bacillati</taxon>
        <taxon>Bacillota</taxon>
        <taxon>Bacilli</taxon>
        <taxon>Bacillales</taxon>
        <taxon>Alicyclobacillaceae</taxon>
        <taxon>Alicyclobacillus</taxon>
    </lineage>
</organism>
<dbReference type="PROSITE" id="PS51257">
    <property type="entry name" value="PROKAR_LIPOPROTEIN"/>
    <property type="match status" value="1"/>
</dbReference>
<gene>
    <name evidence="2" type="ORF">JZ786_00895</name>
</gene>